<organism evidence="7">
    <name type="scientific">Lotharella globosa</name>
    <dbReference type="NCBI Taxonomy" id="91324"/>
    <lineage>
        <taxon>Eukaryota</taxon>
        <taxon>Sar</taxon>
        <taxon>Rhizaria</taxon>
        <taxon>Cercozoa</taxon>
        <taxon>Chlorarachniophyceae</taxon>
        <taxon>Lotharella</taxon>
    </lineage>
</organism>
<dbReference type="Pfam" id="PF00884">
    <property type="entry name" value="Sulfatase"/>
    <property type="match status" value="1"/>
</dbReference>
<sequence>MPPTLLLAGTCAWAAAAAGPGAPATVSRPNILFILADDMGYGDVGYLQIGSDHGRLLTPNLDKLTKQGMRFTDAYAGAPVCAPSRCTLMTGRHSGHATVRSNGPILNTSDVTVANVLSDAGYDTALIGKWGLGDINTTGDPGAKGFNYFFGQTDQANCHNYYPSFMYRNQDNVTIPENVGASDATCGPDREKCKWSGDLWTEEAIKFLGKFAEGEKDPFFLYLSYTAPHAGSIGDDDEHGEPVPRISKGPYADKKDDWGKEQEYAAAVTEIDTQVGLVLAALESFNLDQNTLVLFASDNGASNEGGHSYMFFNSSGPLKGYKRSLHEGGHRTAFLARWPGVIEPGSLSTHQITFYDFLATAADLGHGKVPEGNDGMSFAPTLRGELQEGRPFVYHEYCAPTELYRGWGQAVRIGNLTAVCLGPQPGSAPGAGIPACKTPLVYDLGVDLHQDNDIADQHPDFVQQALKIMTEEHVPGEYCGKAVFGNVRVEVDPRNFEDPEDHAAFFGEEA</sequence>
<proteinExistence type="inferred from homology"/>
<evidence type="ECO:0000259" key="6">
    <source>
        <dbReference type="Pfam" id="PF00884"/>
    </source>
</evidence>
<dbReference type="InterPro" id="IPR000917">
    <property type="entry name" value="Sulfatase_N"/>
</dbReference>
<evidence type="ECO:0000256" key="5">
    <source>
        <dbReference type="SAM" id="SignalP"/>
    </source>
</evidence>
<feature type="chain" id="PRO_5030525010" description="Sulfatase N-terminal domain-containing protein" evidence="5">
    <location>
        <begin position="18"/>
        <end position="510"/>
    </location>
</feature>
<name>A0A7S4DKW1_9EUKA</name>
<dbReference type="GO" id="GO:0004065">
    <property type="term" value="F:arylsulfatase activity"/>
    <property type="evidence" value="ECO:0007669"/>
    <property type="project" value="TreeGrafter"/>
</dbReference>
<keyword evidence="5" id="KW-0732">Signal</keyword>
<dbReference type="PROSITE" id="PS00523">
    <property type="entry name" value="SULFATASE_1"/>
    <property type="match status" value="1"/>
</dbReference>
<comment type="similarity">
    <text evidence="1">Belongs to the sulfatase family.</text>
</comment>
<keyword evidence="2" id="KW-0479">Metal-binding</keyword>
<dbReference type="InterPro" id="IPR024607">
    <property type="entry name" value="Sulfatase_CS"/>
</dbReference>
<dbReference type="Gene3D" id="3.40.720.10">
    <property type="entry name" value="Alkaline Phosphatase, subunit A"/>
    <property type="match status" value="1"/>
</dbReference>
<protein>
    <recommendedName>
        <fullName evidence="6">Sulfatase N-terminal domain-containing protein</fullName>
    </recommendedName>
</protein>
<dbReference type="InterPro" id="IPR050738">
    <property type="entry name" value="Sulfatase"/>
</dbReference>
<dbReference type="AlphaFoldDB" id="A0A7S4DKW1"/>
<evidence type="ECO:0000256" key="2">
    <source>
        <dbReference type="ARBA" id="ARBA00022723"/>
    </source>
</evidence>
<feature type="domain" description="Sulfatase N-terminal" evidence="6">
    <location>
        <begin position="29"/>
        <end position="364"/>
    </location>
</feature>
<dbReference type="SUPFAM" id="SSF53649">
    <property type="entry name" value="Alkaline phosphatase-like"/>
    <property type="match status" value="1"/>
</dbReference>
<dbReference type="PANTHER" id="PTHR42693">
    <property type="entry name" value="ARYLSULFATASE FAMILY MEMBER"/>
    <property type="match status" value="1"/>
</dbReference>
<evidence type="ECO:0000256" key="4">
    <source>
        <dbReference type="ARBA" id="ARBA00022837"/>
    </source>
</evidence>
<evidence type="ECO:0000313" key="7">
    <source>
        <dbReference type="EMBL" id="CAE0655782.1"/>
    </source>
</evidence>
<reference evidence="7" key="1">
    <citation type="submission" date="2021-01" db="EMBL/GenBank/DDBJ databases">
        <authorList>
            <person name="Corre E."/>
            <person name="Pelletier E."/>
            <person name="Niang G."/>
            <person name="Scheremetjew M."/>
            <person name="Finn R."/>
            <person name="Kale V."/>
            <person name="Holt S."/>
            <person name="Cochrane G."/>
            <person name="Meng A."/>
            <person name="Brown T."/>
            <person name="Cohen L."/>
        </authorList>
    </citation>
    <scope>NUCLEOTIDE SEQUENCE</scope>
    <source>
        <strain evidence="7">CCCM811</strain>
    </source>
</reference>
<keyword evidence="4" id="KW-0106">Calcium</keyword>
<accession>A0A7S4DKW1</accession>
<feature type="signal peptide" evidence="5">
    <location>
        <begin position="1"/>
        <end position="17"/>
    </location>
</feature>
<evidence type="ECO:0000256" key="3">
    <source>
        <dbReference type="ARBA" id="ARBA00022801"/>
    </source>
</evidence>
<dbReference type="PANTHER" id="PTHR42693:SF53">
    <property type="entry name" value="ENDO-4-O-SULFATASE"/>
    <property type="match status" value="1"/>
</dbReference>
<keyword evidence="3" id="KW-0378">Hydrolase</keyword>
<evidence type="ECO:0000256" key="1">
    <source>
        <dbReference type="ARBA" id="ARBA00008779"/>
    </source>
</evidence>
<gene>
    <name evidence="7" type="ORF">LGLO00237_LOCUS7735</name>
</gene>
<dbReference type="GO" id="GO:0046872">
    <property type="term" value="F:metal ion binding"/>
    <property type="evidence" value="ECO:0007669"/>
    <property type="project" value="UniProtKB-KW"/>
</dbReference>
<dbReference type="EMBL" id="HBIV01010280">
    <property type="protein sequence ID" value="CAE0655782.1"/>
    <property type="molecule type" value="Transcribed_RNA"/>
</dbReference>
<dbReference type="InterPro" id="IPR017850">
    <property type="entry name" value="Alkaline_phosphatase_core_sf"/>
</dbReference>